<comment type="caution">
    <text evidence="1">The sequence shown here is derived from an EMBL/GenBank/DDBJ whole genome shotgun (WGS) entry which is preliminary data.</text>
</comment>
<reference evidence="1" key="2">
    <citation type="submission" date="2020-10" db="EMBL/GenBank/DDBJ databases">
        <title>Enrichment of novel Verrucomicrobia, Bacteroidetes and Krumholzibacteria in an oxygen-limited, methane- and iron-fed bioreactor inoculated with Bothnian Sea sediments.</title>
        <authorList>
            <person name="Martins P.D."/>
            <person name="de Jong A."/>
            <person name="Lenstra W.K."/>
            <person name="van Helmond N.A.G.M."/>
            <person name="Slomp C.P."/>
            <person name="Jetten M.S.M."/>
            <person name="Welte C.U."/>
            <person name="Rasigraf O."/>
        </authorList>
    </citation>
    <scope>NUCLEOTIDE SEQUENCE</scope>
    <source>
        <strain evidence="1">MAG47</strain>
    </source>
</reference>
<name>A0A8I0N7L4_BRUAN</name>
<sequence>MTQGKIELDPLAPRVEEALIGSGLSATRFGYTHFGDPAFIKKMREGRKFRTRVAERIEDVLAQIGV</sequence>
<dbReference type="AlphaFoldDB" id="A0A8I0N7L4"/>
<accession>A0A8I0N7L4</accession>
<organism evidence="1 2">
    <name type="scientific">Brucella anthropi</name>
    <name type="common">Ochrobactrum anthropi</name>
    <dbReference type="NCBI Taxonomy" id="529"/>
    <lineage>
        <taxon>Bacteria</taxon>
        <taxon>Pseudomonadati</taxon>
        <taxon>Pseudomonadota</taxon>
        <taxon>Alphaproteobacteria</taxon>
        <taxon>Hyphomicrobiales</taxon>
        <taxon>Brucellaceae</taxon>
        <taxon>Brucella/Ochrobactrum group</taxon>
        <taxon>Brucella</taxon>
    </lineage>
</organism>
<dbReference type="EMBL" id="JACZKO010000038">
    <property type="protein sequence ID" value="MBE0561821.1"/>
    <property type="molecule type" value="Genomic_DNA"/>
</dbReference>
<proteinExistence type="predicted"/>
<evidence type="ECO:0000313" key="2">
    <source>
        <dbReference type="Proteomes" id="UP000642265"/>
    </source>
</evidence>
<evidence type="ECO:0000313" key="1">
    <source>
        <dbReference type="EMBL" id="MBE0561821.1"/>
    </source>
</evidence>
<gene>
    <name evidence="1" type="ORF">IH622_13545</name>
</gene>
<reference evidence="1" key="1">
    <citation type="submission" date="2020-09" db="EMBL/GenBank/DDBJ databases">
        <authorList>
            <person name="Dalcin Martins P."/>
        </authorList>
    </citation>
    <scope>NUCLEOTIDE SEQUENCE</scope>
    <source>
        <strain evidence="1">MAG47</strain>
    </source>
</reference>
<protein>
    <submittedName>
        <fullName evidence="1">Uncharacterized protein</fullName>
    </submittedName>
</protein>
<dbReference type="Proteomes" id="UP000642265">
    <property type="component" value="Unassembled WGS sequence"/>
</dbReference>